<name>A0ACC0B2V5_CATRO</name>
<protein>
    <submittedName>
        <fullName evidence="1">Uncharacterized protein</fullName>
    </submittedName>
</protein>
<sequence>MKVTKTLGMKVQKGNYGLMFIRDRQEKAQTEEKKKDSLIADQSPRHCLHYCPDQVGIDFTAGPASPLSGLWMPSDIPTCPYNANPPRLEVSKSSGLYPKQSCSF</sequence>
<reference evidence="2" key="1">
    <citation type="journal article" date="2023" name="Nat. Plants">
        <title>Single-cell RNA sequencing provides a high-resolution roadmap for understanding the multicellular compartmentation of specialized metabolism.</title>
        <authorList>
            <person name="Sun S."/>
            <person name="Shen X."/>
            <person name="Li Y."/>
            <person name="Li Y."/>
            <person name="Wang S."/>
            <person name="Li R."/>
            <person name="Zhang H."/>
            <person name="Shen G."/>
            <person name="Guo B."/>
            <person name="Wei J."/>
            <person name="Xu J."/>
            <person name="St-Pierre B."/>
            <person name="Chen S."/>
            <person name="Sun C."/>
        </authorList>
    </citation>
    <scope>NUCLEOTIDE SEQUENCE [LARGE SCALE GENOMIC DNA]</scope>
</reference>
<dbReference type="EMBL" id="CM044704">
    <property type="protein sequence ID" value="KAI5666985.1"/>
    <property type="molecule type" value="Genomic_DNA"/>
</dbReference>
<keyword evidence="2" id="KW-1185">Reference proteome</keyword>
<gene>
    <name evidence="1" type="ORF">M9H77_16838</name>
</gene>
<accession>A0ACC0B2V5</accession>
<evidence type="ECO:0000313" key="2">
    <source>
        <dbReference type="Proteomes" id="UP001060085"/>
    </source>
</evidence>
<evidence type="ECO:0000313" key="1">
    <source>
        <dbReference type="EMBL" id="KAI5666985.1"/>
    </source>
</evidence>
<dbReference type="Proteomes" id="UP001060085">
    <property type="component" value="Linkage Group LG04"/>
</dbReference>
<comment type="caution">
    <text evidence="1">The sequence shown here is derived from an EMBL/GenBank/DDBJ whole genome shotgun (WGS) entry which is preliminary data.</text>
</comment>
<organism evidence="1 2">
    <name type="scientific">Catharanthus roseus</name>
    <name type="common">Madagascar periwinkle</name>
    <name type="synonym">Vinca rosea</name>
    <dbReference type="NCBI Taxonomy" id="4058"/>
    <lineage>
        <taxon>Eukaryota</taxon>
        <taxon>Viridiplantae</taxon>
        <taxon>Streptophyta</taxon>
        <taxon>Embryophyta</taxon>
        <taxon>Tracheophyta</taxon>
        <taxon>Spermatophyta</taxon>
        <taxon>Magnoliopsida</taxon>
        <taxon>eudicotyledons</taxon>
        <taxon>Gunneridae</taxon>
        <taxon>Pentapetalae</taxon>
        <taxon>asterids</taxon>
        <taxon>lamiids</taxon>
        <taxon>Gentianales</taxon>
        <taxon>Apocynaceae</taxon>
        <taxon>Rauvolfioideae</taxon>
        <taxon>Vinceae</taxon>
        <taxon>Catharanthinae</taxon>
        <taxon>Catharanthus</taxon>
    </lineage>
</organism>
<proteinExistence type="predicted"/>